<evidence type="ECO:0000313" key="3">
    <source>
        <dbReference type="Proteomes" id="UP001232148"/>
    </source>
</evidence>
<keyword evidence="3" id="KW-1185">Reference proteome</keyword>
<dbReference type="EMBL" id="MU843036">
    <property type="protein sequence ID" value="KAK2022579.1"/>
    <property type="molecule type" value="Genomic_DNA"/>
</dbReference>
<organism evidence="2 3">
    <name type="scientific">Colletotrichum zoysiae</name>
    <dbReference type="NCBI Taxonomy" id="1216348"/>
    <lineage>
        <taxon>Eukaryota</taxon>
        <taxon>Fungi</taxon>
        <taxon>Dikarya</taxon>
        <taxon>Ascomycota</taxon>
        <taxon>Pezizomycotina</taxon>
        <taxon>Sordariomycetes</taxon>
        <taxon>Hypocreomycetidae</taxon>
        <taxon>Glomerellales</taxon>
        <taxon>Glomerellaceae</taxon>
        <taxon>Colletotrichum</taxon>
        <taxon>Colletotrichum graminicola species complex</taxon>
    </lineage>
</organism>
<accession>A0AAD9H703</accession>
<feature type="compositionally biased region" description="Basic residues" evidence="1">
    <location>
        <begin position="83"/>
        <end position="92"/>
    </location>
</feature>
<feature type="compositionally biased region" description="Polar residues" evidence="1">
    <location>
        <begin position="69"/>
        <end position="80"/>
    </location>
</feature>
<feature type="region of interest" description="Disordered" evidence="1">
    <location>
        <begin position="11"/>
        <end position="92"/>
    </location>
</feature>
<reference evidence="2" key="1">
    <citation type="submission" date="2021-06" db="EMBL/GenBank/DDBJ databases">
        <title>Comparative genomics, transcriptomics and evolutionary studies reveal genomic signatures of adaptation to plant cell wall in hemibiotrophic fungi.</title>
        <authorList>
            <consortium name="DOE Joint Genome Institute"/>
            <person name="Baroncelli R."/>
            <person name="Diaz J.F."/>
            <person name="Benocci T."/>
            <person name="Peng M."/>
            <person name="Battaglia E."/>
            <person name="Haridas S."/>
            <person name="Andreopoulos W."/>
            <person name="Labutti K."/>
            <person name="Pangilinan J."/>
            <person name="Floch G.L."/>
            <person name="Makela M.R."/>
            <person name="Henrissat B."/>
            <person name="Grigoriev I.V."/>
            <person name="Crouch J.A."/>
            <person name="De Vries R.P."/>
            <person name="Sukno S.A."/>
            <person name="Thon M.R."/>
        </authorList>
    </citation>
    <scope>NUCLEOTIDE SEQUENCE</scope>
    <source>
        <strain evidence="2">MAFF235873</strain>
    </source>
</reference>
<proteinExistence type="predicted"/>
<name>A0AAD9H703_9PEZI</name>
<dbReference type="Proteomes" id="UP001232148">
    <property type="component" value="Unassembled WGS sequence"/>
</dbReference>
<evidence type="ECO:0000313" key="2">
    <source>
        <dbReference type="EMBL" id="KAK2022579.1"/>
    </source>
</evidence>
<sequence>MREPCRIISWLAEIPEQPPSPTSAQQLTHPTTRRACCMSAEPSRPVSPPCSDASKPARPPAITMKDSEASQARRLSTPPATRSIRKATSYRR</sequence>
<dbReference type="AlphaFoldDB" id="A0AAD9H703"/>
<comment type="caution">
    <text evidence="2">The sequence shown here is derived from an EMBL/GenBank/DDBJ whole genome shotgun (WGS) entry which is preliminary data.</text>
</comment>
<evidence type="ECO:0000256" key="1">
    <source>
        <dbReference type="SAM" id="MobiDB-lite"/>
    </source>
</evidence>
<protein>
    <submittedName>
        <fullName evidence="2">Uncharacterized protein</fullName>
    </submittedName>
</protein>
<gene>
    <name evidence="2" type="ORF">LX32DRAFT_645392</name>
</gene>